<evidence type="ECO:0000313" key="2">
    <source>
        <dbReference type="Proteomes" id="UP000887566"/>
    </source>
</evidence>
<proteinExistence type="predicted"/>
<name>A0A914WUI6_9BILA</name>
<accession>A0A914WUI6</accession>
<keyword evidence="1" id="KW-0812">Transmembrane</keyword>
<evidence type="ECO:0000256" key="1">
    <source>
        <dbReference type="SAM" id="Phobius"/>
    </source>
</evidence>
<keyword evidence="1" id="KW-0472">Membrane</keyword>
<keyword evidence="2" id="KW-1185">Reference proteome</keyword>
<protein>
    <submittedName>
        <fullName evidence="3">Uncharacterized protein</fullName>
    </submittedName>
</protein>
<dbReference type="AlphaFoldDB" id="A0A914WUI6"/>
<dbReference type="Proteomes" id="UP000887566">
    <property type="component" value="Unplaced"/>
</dbReference>
<evidence type="ECO:0000313" key="3">
    <source>
        <dbReference type="WBParaSite" id="PSAMB.scaffold545size47667.g6872.t1"/>
    </source>
</evidence>
<feature type="transmembrane region" description="Helical" evidence="1">
    <location>
        <begin position="37"/>
        <end position="56"/>
    </location>
</feature>
<sequence length="107" mass="12616">MIWETRRKLRQLMRSVRPETQQKTFQELTENRFRGRVVLFVLGWSVLGLSLLKYLFERVDPVTGKVIFISPNEAKKELWTTAAPKDLFTAISEKKQPRDTNAYELDD</sequence>
<reference evidence="3" key="1">
    <citation type="submission" date="2022-11" db="UniProtKB">
        <authorList>
            <consortium name="WormBaseParasite"/>
        </authorList>
    </citation>
    <scope>IDENTIFICATION</scope>
</reference>
<organism evidence="2 3">
    <name type="scientific">Plectus sambesii</name>
    <dbReference type="NCBI Taxonomy" id="2011161"/>
    <lineage>
        <taxon>Eukaryota</taxon>
        <taxon>Metazoa</taxon>
        <taxon>Ecdysozoa</taxon>
        <taxon>Nematoda</taxon>
        <taxon>Chromadorea</taxon>
        <taxon>Plectida</taxon>
        <taxon>Plectina</taxon>
        <taxon>Plectoidea</taxon>
        <taxon>Plectidae</taxon>
        <taxon>Plectus</taxon>
    </lineage>
</organism>
<keyword evidence="1" id="KW-1133">Transmembrane helix</keyword>
<dbReference type="WBParaSite" id="PSAMB.scaffold545size47667.g6872.t1">
    <property type="protein sequence ID" value="PSAMB.scaffold545size47667.g6872.t1"/>
    <property type="gene ID" value="PSAMB.scaffold545size47667.g6872"/>
</dbReference>